<keyword evidence="3" id="KW-0677">Repeat</keyword>
<feature type="non-terminal residue" evidence="6">
    <location>
        <position position="498"/>
    </location>
</feature>
<reference evidence="6" key="1">
    <citation type="submission" date="2020-10" db="EMBL/GenBank/DDBJ databases">
        <title>Chromosome-scale genome assembly of the Allis shad, Alosa alosa.</title>
        <authorList>
            <person name="Margot Z."/>
            <person name="Christophe K."/>
            <person name="Cabau C."/>
            <person name="Louis A."/>
            <person name="Berthelot C."/>
            <person name="Parey E."/>
            <person name="Roest Crollius H."/>
            <person name="Montfort J."/>
            <person name="Robinson-Rechavi M."/>
            <person name="Bucao C."/>
            <person name="Bouchez O."/>
            <person name="Gislard M."/>
            <person name="Lluch J."/>
            <person name="Milhes M."/>
            <person name="Lampietro C."/>
            <person name="Lopez Roques C."/>
            <person name="Donnadieu C."/>
            <person name="Braasch I."/>
            <person name="Desvignes T."/>
            <person name="Postlethwait J."/>
            <person name="Bobe J."/>
            <person name="Guiguen Y."/>
        </authorList>
    </citation>
    <scope>NUCLEOTIDE SEQUENCE</scope>
    <source>
        <strain evidence="6">M-15738</strain>
        <tissue evidence="6">Blood</tissue>
    </source>
</reference>
<feature type="non-terminal residue" evidence="6">
    <location>
        <position position="1"/>
    </location>
</feature>
<dbReference type="Proteomes" id="UP000823561">
    <property type="component" value="Unassembled WGS sequence"/>
</dbReference>
<keyword evidence="4" id="KW-0472">Membrane</keyword>
<name>A0AAV6FCM1_9TELE</name>
<dbReference type="Gene3D" id="1.20.58.60">
    <property type="match status" value="1"/>
</dbReference>
<dbReference type="PANTHER" id="PTHR14514:SF4">
    <property type="entry name" value="NESPRIN-2"/>
    <property type="match status" value="1"/>
</dbReference>
<proteinExistence type="predicted"/>
<evidence type="ECO:0000256" key="1">
    <source>
        <dbReference type="ARBA" id="ARBA00004308"/>
    </source>
</evidence>
<evidence type="ECO:0000256" key="5">
    <source>
        <dbReference type="SAM" id="Coils"/>
    </source>
</evidence>
<keyword evidence="5" id="KW-0175">Coiled coil</keyword>
<feature type="coiled-coil region" evidence="5">
    <location>
        <begin position="432"/>
        <end position="462"/>
    </location>
</feature>
<dbReference type="PANTHER" id="PTHR14514">
    <property type="entry name" value="PKA ANCHORING PROTEIN"/>
    <property type="match status" value="1"/>
</dbReference>
<evidence type="ECO:0000313" key="6">
    <source>
        <dbReference type="EMBL" id="KAG5260538.1"/>
    </source>
</evidence>
<gene>
    <name evidence="6" type="ORF">AALO_G00307350</name>
</gene>
<comment type="subcellular location">
    <subcellularLocation>
        <location evidence="1">Endomembrane system</location>
    </subcellularLocation>
</comment>
<comment type="caution">
    <text evidence="6">The sequence shown here is derived from an EMBL/GenBank/DDBJ whole genome shotgun (WGS) entry which is preliminary data.</text>
</comment>
<keyword evidence="7" id="KW-1185">Reference proteome</keyword>
<protein>
    <submittedName>
        <fullName evidence="6">Uncharacterized protein</fullName>
    </submittedName>
</protein>
<organism evidence="6 7">
    <name type="scientific">Alosa alosa</name>
    <name type="common">allis shad</name>
    <dbReference type="NCBI Taxonomy" id="278164"/>
    <lineage>
        <taxon>Eukaryota</taxon>
        <taxon>Metazoa</taxon>
        <taxon>Chordata</taxon>
        <taxon>Craniata</taxon>
        <taxon>Vertebrata</taxon>
        <taxon>Euteleostomi</taxon>
        <taxon>Actinopterygii</taxon>
        <taxon>Neopterygii</taxon>
        <taxon>Teleostei</taxon>
        <taxon>Clupei</taxon>
        <taxon>Clupeiformes</taxon>
        <taxon>Clupeoidei</taxon>
        <taxon>Clupeidae</taxon>
        <taxon>Alosa</taxon>
    </lineage>
</organism>
<keyword evidence="2" id="KW-0597">Phosphoprotein</keyword>
<evidence type="ECO:0000256" key="2">
    <source>
        <dbReference type="ARBA" id="ARBA00022553"/>
    </source>
</evidence>
<evidence type="ECO:0000256" key="3">
    <source>
        <dbReference type="ARBA" id="ARBA00022737"/>
    </source>
</evidence>
<dbReference type="AlphaFoldDB" id="A0AAV6FCM1"/>
<evidence type="ECO:0000256" key="4">
    <source>
        <dbReference type="ARBA" id="ARBA00023136"/>
    </source>
</evidence>
<evidence type="ECO:0000313" key="7">
    <source>
        <dbReference type="Proteomes" id="UP000823561"/>
    </source>
</evidence>
<accession>A0AAV6FCM1</accession>
<dbReference type="EMBL" id="JADWDJ010000210">
    <property type="protein sequence ID" value="KAG5260538.1"/>
    <property type="molecule type" value="Genomic_DNA"/>
</dbReference>
<sequence length="498" mass="56436">RCCLYARRVTPACLCGVCGECVCSVGVEGGEEVRTAGRRWEAEEQWRGVLQAAQELRSQAELQDSLSRELQQLSTQQESTLAWVRELQQGLDALEEHASTQDKLNRAQSVLSLRSEGDSRLSSLRARVESVCAREGVEEERRCALRETLGGAEEQWRGVLQAAQELRSQAELQDSLSRELQQLSTQQESTLAWVRELQQGLDALARGTHGSPEHLEERLNRAQAILNVKSEGNGKLASLKKKVESLCAREDLDESRRRGFLQSLRDTDIEWRGVLQAAQEQHSVLKRVMERVVSCQYQKQQTQDRLGQLRKQTNELPHRFPWPGLGDRRQAVDQARVLLEKTRTLAPSLAGLRAMGRELYQITHDSSWTDHTWTAMEESVPGLLLELTELVKTLEEGIMAERRCVQLVEQHNAAQDWLREQVKGLPAPPTDRQDLQATINTLKALLQTVDREQREMKECDTTRDALIHLCTPGGQDSLSLEIIHLHELCDSSEQEVRE</sequence>